<keyword evidence="3" id="KW-1185">Reference proteome</keyword>
<gene>
    <name evidence="2" type="ORF">OQ252_00085</name>
</gene>
<organism evidence="2 3">
    <name type="scientific">Acetobacter farinalis</name>
    <dbReference type="NCBI Taxonomy" id="1260984"/>
    <lineage>
        <taxon>Bacteria</taxon>
        <taxon>Pseudomonadati</taxon>
        <taxon>Pseudomonadota</taxon>
        <taxon>Alphaproteobacteria</taxon>
        <taxon>Acetobacterales</taxon>
        <taxon>Acetobacteraceae</taxon>
        <taxon>Acetobacter</taxon>
    </lineage>
</organism>
<feature type="transmembrane region" description="Helical" evidence="1">
    <location>
        <begin position="53"/>
        <end position="72"/>
    </location>
</feature>
<keyword evidence="1" id="KW-1133">Transmembrane helix</keyword>
<feature type="transmembrane region" description="Helical" evidence="1">
    <location>
        <begin position="124"/>
        <end position="145"/>
    </location>
</feature>
<sequence length="158" mass="18918">MMKFPKNKMIKKIISVLVFVNIYYFALYCKSIHDYFLIHNRSGTIFYRFFETFFSFYILFSVHIFLELLLCFTSSKIKIKFLRAILEFSIPAVMIFWFFYQVKYGQGPQGEADISEFSSFSERLFASFYENVPLIASLLLIRNIYFKAHTHGKERARH</sequence>
<protein>
    <submittedName>
        <fullName evidence="2">Uncharacterized protein</fullName>
    </submittedName>
</protein>
<keyword evidence="1" id="KW-0472">Membrane</keyword>
<reference evidence="2 3" key="1">
    <citation type="submission" date="2022-11" db="EMBL/GenBank/DDBJ databases">
        <title>Genome sequencing of Acetobacter type strain.</title>
        <authorList>
            <person name="Heo J."/>
            <person name="Lee D."/>
            <person name="Han B.-H."/>
            <person name="Hong S.-B."/>
            <person name="Kwon S.-W."/>
        </authorList>
    </citation>
    <scope>NUCLEOTIDE SEQUENCE [LARGE SCALE GENOMIC DNA]</scope>
    <source>
        <strain evidence="2 3">KACC 21251</strain>
    </source>
</reference>
<evidence type="ECO:0000313" key="3">
    <source>
        <dbReference type="Proteomes" id="UP001526446"/>
    </source>
</evidence>
<evidence type="ECO:0000256" key="1">
    <source>
        <dbReference type="SAM" id="Phobius"/>
    </source>
</evidence>
<proteinExistence type="predicted"/>
<comment type="caution">
    <text evidence="2">The sequence shown here is derived from an EMBL/GenBank/DDBJ whole genome shotgun (WGS) entry which is preliminary data.</text>
</comment>
<accession>A0ABT3Q3D8</accession>
<evidence type="ECO:0000313" key="2">
    <source>
        <dbReference type="EMBL" id="MCX2559800.1"/>
    </source>
</evidence>
<keyword evidence="1" id="KW-0812">Transmembrane</keyword>
<feature type="transmembrane region" description="Helical" evidence="1">
    <location>
        <begin position="12"/>
        <end position="33"/>
    </location>
</feature>
<dbReference type="EMBL" id="JAPIUX010000001">
    <property type="protein sequence ID" value="MCX2559800.1"/>
    <property type="molecule type" value="Genomic_DNA"/>
</dbReference>
<feature type="transmembrane region" description="Helical" evidence="1">
    <location>
        <begin position="84"/>
        <end position="104"/>
    </location>
</feature>
<dbReference type="Proteomes" id="UP001526446">
    <property type="component" value="Unassembled WGS sequence"/>
</dbReference>
<name>A0ABT3Q3D8_9PROT</name>
<dbReference type="RefSeq" id="WP_166118148.1">
    <property type="nucleotide sequence ID" value="NZ_JAPIUX010000001.1"/>
</dbReference>